<dbReference type="Proteomes" id="UP000737171">
    <property type="component" value="Unassembled WGS sequence"/>
</dbReference>
<feature type="domain" description="NodB homology" evidence="4">
    <location>
        <begin position="67"/>
        <end position="247"/>
    </location>
</feature>
<dbReference type="PROSITE" id="PS51677">
    <property type="entry name" value="NODB"/>
    <property type="match status" value="1"/>
</dbReference>
<keyword evidence="6" id="KW-1185">Reference proteome</keyword>
<dbReference type="Gene3D" id="3.20.20.370">
    <property type="entry name" value="Glycoside hydrolase/deacetylase"/>
    <property type="match status" value="1"/>
</dbReference>
<keyword evidence="3" id="KW-0732">Signal</keyword>
<dbReference type="RefSeq" id="WP_173133343.1">
    <property type="nucleotide sequence ID" value="NZ_JABRWJ010000013.1"/>
</dbReference>
<evidence type="ECO:0000256" key="3">
    <source>
        <dbReference type="SAM" id="SignalP"/>
    </source>
</evidence>
<evidence type="ECO:0000313" key="5">
    <source>
        <dbReference type="EMBL" id="NRF71671.1"/>
    </source>
</evidence>
<dbReference type="InterPro" id="IPR002509">
    <property type="entry name" value="NODB_dom"/>
</dbReference>
<feature type="chain" id="PRO_5046876203" evidence="3">
    <location>
        <begin position="22"/>
        <end position="254"/>
    </location>
</feature>
<evidence type="ECO:0000313" key="6">
    <source>
        <dbReference type="Proteomes" id="UP000737171"/>
    </source>
</evidence>
<dbReference type="PROSITE" id="PS51257">
    <property type="entry name" value="PROKAR_LIPOPROTEIN"/>
    <property type="match status" value="1"/>
</dbReference>
<dbReference type="EMBL" id="JABRWJ010000013">
    <property type="protein sequence ID" value="NRF71671.1"/>
    <property type="molecule type" value="Genomic_DNA"/>
</dbReference>
<accession>A0ABX2ESN2</accession>
<protein>
    <submittedName>
        <fullName evidence="5">Polysaccharide deacetylase family protein</fullName>
    </submittedName>
</protein>
<dbReference type="CDD" id="cd10917">
    <property type="entry name" value="CE4_NodB_like_6s_7s"/>
    <property type="match status" value="1"/>
</dbReference>
<dbReference type="InterPro" id="IPR050248">
    <property type="entry name" value="Polysacc_deacetylase_ArnD"/>
</dbReference>
<reference evidence="5 6" key="1">
    <citation type="submission" date="2020-05" db="EMBL/GenBank/DDBJ databases">
        <title>Aquincola sp. isolate from soil.</title>
        <authorList>
            <person name="Han J."/>
            <person name="Kim D.-U."/>
        </authorList>
    </citation>
    <scope>NUCLEOTIDE SEQUENCE [LARGE SCALE GENOMIC DNA]</scope>
    <source>
        <strain evidence="5 6">S2</strain>
    </source>
</reference>
<evidence type="ECO:0000256" key="2">
    <source>
        <dbReference type="ARBA" id="ARBA00022801"/>
    </source>
</evidence>
<proteinExistence type="predicted"/>
<name>A0ABX2ESN2_9BURK</name>
<organism evidence="5 6">
    <name type="scientific">Pseudaquabacterium terrae</name>
    <dbReference type="NCBI Taxonomy" id="2732868"/>
    <lineage>
        <taxon>Bacteria</taxon>
        <taxon>Pseudomonadati</taxon>
        <taxon>Pseudomonadota</taxon>
        <taxon>Betaproteobacteria</taxon>
        <taxon>Burkholderiales</taxon>
        <taxon>Sphaerotilaceae</taxon>
        <taxon>Pseudaquabacterium</taxon>
    </lineage>
</organism>
<keyword evidence="2" id="KW-0378">Hydrolase</keyword>
<dbReference type="PANTHER" id="PTHR10587">
    <property type="entry name" value="GLYCOSYL TRANSFERASE-RELATED"/>
    <property type="match status" value="1"/>
</dbReference>
<evidence type="ECO:0000259" key="4">
    <source>
        <dbReference type="PROSITE" id="PS51677"/>
    </source>
</evidence>
<evidence type="ECO:0000256" key="1">
    <source>
        <dbReference type="ARBA" id="ARBA00022723"/>
    </source>
</evidence>
<dbReference type="Pfam" id="PF01522">
    <property type="entry name" value="Polysacc_deac_1"/>
    <property type="match status" value="1"/>
</dbReference>
<feature type="signal peptide" evidence="3">
    <location>
        <begin position="1"/>
        <end position="21"/>
    </location>
</feature>
<dbReference type="InterPro" id="IPR011330">
    <property type="entry name" value="Glyco_hydro/deAcase_b/a-brl"/>
</dbReference>
<comment type="caution">
    <text evidence="5">The sequence shown here is derived from an EMBL/GenBank/DDBJ whole genome shotgun (WGS) entry which is preliminary data.</text>
</comment>
<dbReference type="SUPFAM" id="SSF88713">
    <property type="entry name" value="Glycoside hydrolase/deacetylase"/>
    <property type="match status" value="1"/>
</dbReference>
<keyword evidence="1" id="KW-0479">Metal-binding</keyword>
<sequence>MTAGRFARAVPALLLALAGCAGPVASSPPVTTDCEATALGTHRTLVLPREGAAYGRVQHGPLPLVPREVVLTFDDGPRPETTPQVLHALQAECVQATFFMNGEPQRRHAALARQVQAQGHTVAMHGFRHVNFADLAPSDQRADLQAMREAHRDVLGGEAPAWRFPFLSESAALRERLREERITVMSVDVGIEDWVPGQTPAMLADRLITRLRERGGGIVLLHDAQDQTAAALPLLLRRLKDDGWRVVHLQWAER</sequence>
<dbReference type="PANTHER" id="PTHR10587:SF133">
    <property type="entry name" value="CHITIN DEACETYLASE 1-RELATED"/>
    <property type="match status" value="1"/>
</dbReference>
<gene>
    <name evidence="5" type="ORF">HLB44_32250</name>
</gene>